<dbReference type="InterPro" id="IPR010723">
    <property type="entry name" value="HemN_C"/>
</dbReference>
<evidence type="ECO:0000256" key="13">
    <source>
        <dbReference type="ARBA" id="ARBA00024295"/>
    </source>
</evidence>
<evidence type="ECO:0000256" key="8">
    <source>
        <dbReference type="ARBA" id="ARBA00022723"/>
    </source>
</evidence>
<dbReference type="SFLD" id="SFLDG01082">
    <property type="entry name" value="B12-binding_domain_containing"/>
    <property type="match status" value="1"/>
</dbReference>
<feature type="domain" description="Radical SAM core" evidence="18">
    <location>
        <begin position="58"/>
        <end position="294"/>
    </location>
</feature>
<comment type="subcellular location">
    <subcellularLocation>
        <location evidence="1 15">Cytoplasm</location>
    </subcellularLocation>
</comment>
<feature type="binding site" evidence="16">
    <location>
        <position position="343"/>
    </location>
    <ligand>
        <name>S-adenosyl-L-methionine</name>
        <dbReference type="ChEBI" id="CHEBI:59789"/>
        <label>1</label>
    </ligand>
</feature>
<dbReference type="InterPro" id="IPR004558">
    <property type="entry name" value="Coprogen_oxidase_HemN"/>
</dbReference>
<feature type="binding site" evidence="16">
    <location>
        <position position="257"/>
    </location>
    <ligand>
        <name>S-adenosyl-L-methionine</name>
        <dbReference type="ChEBI" id="CHEBI:59789"/>
        <label>2</label>
    </ligand>
</feature>
<comment type="subunit">
    <text evidence="4">Monomer.</text>
</comment>
<keyword evidence="9 15" id="KW-0560">Oxidoreductase</keyword>
<proteinExistence type="inferred from homology"/>
<evidence type="ECO:0000256" key="1">
    <source>
        <dbReference type="ARBA" id="ARBA00004496"/>
    </source>
</evidence>
<dbReference type="FunFam" id="3.80.30.20:FF:000012">
    <property type="entry name" value="Coproporphyrinogen-III oxidase"/>
    <property type="match status" value="1"/>
</dbReference>
<keyword evidence="20" id="KW-1185">Reference proteome</keyword>
<dbReference type="CDD" id="cd01335">
    <property type="entry name" value="Radical_SAM"/>
    <property type="match status" value="1"/>
</dbReference>
<evidence type="ECO:0000256" key="11">
    <source>
        <dbReference type="ARBA" id="ARBA00023014"/>
    </source>
</evidence>
<keyword evidence="10 15" id="KW-0408">Iron</keyword>
<comment type="caution">
    <text evidence="19">The sequence shown here is derived from an EMBL/GenBank/DDBJ whole genome shotgun (WGS) entry which is preliminary data.</text>
</comment>
<dbReference type="RefSeq" id="WP_087910232.1">
    <property type="nucleotide sequence ID" value="NZ_NAIA01000003.1"/>
</dbReference>
<keyword evidence="5 15" id="KW-0004">4Fe-4S</keyword>
<dbReference type="AlphaFoldDB" id="A0A210RYI4"/>
<feature type="binding site" evidence="16">
    <location>
        <position position="186"/>
    </location>
    <ligand>
        <name>S-adenosyl-L-methionine</name>
        <dbReference type="ChEBI" id="CHEBI:59789"/>
        <label>2</label>
    </ligand>
</feature>
<evidence type="ECO:0000256" key="16">
    <source>
        <dbReference type="PIRSR" id="PIRSR000167-1"/>
    </source>
</evidence>
<dbReference type="SUPFAM" id="SSF102114">
    <property type="entry name" value="Radical SAM enzymes"/>
    <property type="match status" value="1"/>
</dbReference>
<evidence type="ECO:0000256" key="12">
    <source>
        <dbReference type="ARBA" id="ARBA00023244"/>
    </source>
</evidence>
<dbReference type="SFLD" id="SFLDG01065">
    <property type="entry name" value="anaerobic_coproporphyrinogen-I"/>
    <property type="match status" value="1"/>
</dbReference>
<feature type="binding site" evidence="16">
    <location>
        <position position="198"/>
    </location>
    <ligand>
        <name>S-adenosyl-L-methionine</name>
        <dbReference type="ChEBI" id="CHEBI:59789"/>
        <label>2</label>
    </ligand>
</feature>
<feature type="binding site" evidence="16">
    <location>
        <begin position="127"/>
        <end position="128"/>
    </location>
    <ligand>
        <name>S-adenosyl-L-methionine</name>
        <dbReference type="ChEBI" id="CHEBI:59789"/>
        <label>2</label>
    </ligand>
</feature>
<comment type="cofactor">
    <cofactor evidence="15 17">
        <name>[4Fe-4S] cluster</name>
        <dbReference type="ChEBI" id="CHEBI:49883"/>
    </cofactor>
    <text evidence="15 17">Binds 1 [4Fe-4S] cluster. The cluster is coordinated with 3 cysteines and an exchangeable S-adenosyl-L-methionine.</text>
</comment>
<dbReference type="GO" id="GO:0051989">
    <property type="term" value="F:coproporphyrinogen dehydrogenase activity"/>
    <property type="evidence" value="ECO:0007669"/>
    <property type="project" value="UniProtKB-EC"/>
</dbReference>
<reference evidence="19 20" key="1">
    <citation type="submission" date="2017-03" db="EMBL/GenBank/DDBJ databases">
        <title>New species Polynucleobacter sp. MWH-EgelM1-30-B4.</title>
        <authorList>
            <person name="Hahn M.W."/>
        </authorList>
    </citation>
    <scope>NUCLEOTIDE SEQUENCE [LARGE SCALE GENOMIC DNA]</scope>
    <source>
        <strain evidence="19 20">MWH-EgelM1-30-B4</strain>
    </source>
</reference>
<dbReference type="NCBIfam" id="TIGR00538">
    <property type="entry name" value="hemN"/>
    <property type="match status" value="1"/>
</dbReference>
<comment type="function">
    <text evidence="13">Involved in the heme biosynthesis. Catalyzes the anaerobic oxidative decarboxylation of propionate groups of rings A and B of coproporphyrinogen III to yield the vinyl groups in protoporphyrinogen IX.</text>
</comment>
<evidence type="ECO:0000256" key="15">
    <source>
        <dbReference type="PIRNR" id="PIRNR000167"/>
    </source>
</evidence>
<keyword evidence="7 15" id="KW-0949">S-adenosyl-L-methionine</keyword>
<dbReference type="InterPro" id="IPR023404">
    <property type="entry name" value="rSAM_horseshoe"/>
</dbReference>
<dbReference type="InterPro" id="IPR034505">
    <property type="entry name" value="Coproporphyrinogen-III_oxidase"/>
</dbReference>
<dbReference type="PROSITE" id="PS51918">
    <property type="entry name" value="RADICAL_SAM"/>
    <property type="match status" value="1"/>
</dbReference>
<accession>A0A210RYI4</accession>
<dbReference type="GO" id="GO:0046872">
    <property type="term" value="F:metal ion binding"/>
    <property type="evidence" value="ECO:0007669"/>
    <property type="project" value="UniProtKB-KW"/>
</dbReference>
<dbReference type="EC" id="1.3.98.3" evidence="15"/>
<dbReference type="Gene3D" id="3.80.30.20">
    <property type="entry name" value="tm_1862 like domain"/>
    <property type="match status" value="1"/>
</dbReference>
<keyword evidence="8 15" id="KW-0479">Metal-binding</keyword>
<feature type="binding site" evidence="16">
    <location>
        <position position="67"/>
    </location>
    <ligand>
        <name>S-adenosyl-L-methionine</name>
        <dbReference type="ChEBI" id="CHEBI:59789"/>
        <label>1</label>
    </ligand>
</feature>
<feature type="binding site" evidence="16">
    <location>
        <position position="159"/>
    </location>
    <ligand>
        <name>S-adenosyl-L-methionine</name>
        <dbReference type="ChEBI" id="CHEBI:59789"/>
        <label>1</label>
    </ligand>
</feature>
<evidence type="ECO:0000259" key="18">
    <source>
        <dbReference type="PROSITE" id="PS51918"/>
    </source>
</evidence>
<evidence type="ECO:0000256" key="14">
    <source>
        <dbReference type="ARBA" id="ARBA00048321"/>
    </source>
</evidence>
<name>A0A210RYI4_9BURK</name>
<evidence type="ECO:0000256" key="17">
    <source>
        <dbReference type="PIRSR" id="PIRSR000167-2"/>
    </source>
</evidence>
<dbReference type="GO" id="GO:0004109">
    <property type="term" value="F:coproporphyrinogen oxidase activity"/>
    <property type="evidence" value="ECO:0007669"/>
    <property type="project" value="InterPro"/>
</dbReference>
<feature type="binding site" evidence="16">
    <location>
        <position position="126"/>
    </location>
    <ligand>
        <name>S-adenosyl-L-methionine</name>
        <dbReference type="ChEBI" id="CHEBI:59789"/>
        <label>1</label>
    </ligand>
</feature>
<evidence type="ECO:0000256" key="4">
    <source>
        <dbReference type="ARBA" id="ARBA00011245"/>
    </source>
</evidence>
<dbReference type="GO" id="GO:0051539">
    <property type="term" value="F:4 iron, 4 sulfur cluster binding"/>
    <property type="evidence" value="ECO:0007669"/>
    <property type="project" value="UniProtKB-KW"/>
</dbReference>
<evidence type="ECO:0000256" key="5">
    <source>
        <dbReference type="ARBA" id="ARBA00022485"/>
    </source>
</evidence>
<dbReference type="InterPro" id="IPR058240">
    <property type="entry name" value="rSAM_sf"/>
</dbReference>
<feature type="binding site" evidence="16">
    <location>
        <position position="223"/>
    </location>
    <ligand>
        <name>S-adenosyl-L-methionine</name>
        <dbReference type="ChEBI" id="CHEBI:59789"/>
        <label>2</label>
    </ligand>
</feature>
<evidence type="ECO:0000313" key="20">
    <source>
        <dbReference type="Proteomes" id="UP000196880"/>
    </source>
</evidence>
<evidence type="ECO:0000256" key="3">
    <source>
        <dbReference type="ARBA" id="ARBA00005493"/>
    </source>
</evidence>
<comment type="catalytic activity">
    <reaction evidence="14 15">
        <text>coproporphyrinogen III + 2 S-adenosyl-L-methionine = protoporphyrinogen IX + 2 5'-deoxyadenosine + 2 L-methionine + 2 CO2</text>
        <dbReference type="Rhea" id="RHEA:15425"/>
        <dbReference type="ChEBI" id="CHEBI:16526"/>
        <dbReference type="ChEBI" id="CHEBI:17319"/>
        <dbReference type="ChEBI" id="CHEBI:57307"/>
        <dbReference type="ChEBI" id="CHEBI:57309"/>
        <dbReference type="ChEBI" id="CHEBI:57844"/>
        <dbReference type="ChEBI" id="CHEBI:59789"/>
        <dbReference type="EC" id="1.3.98.3"/>
    </reaction>
</comment>
<feature type="binding site" evidence="17">
    <location>
        <position position="77"/>
    </location>
    <ligand>
        <name>[4Fe-4S] cluster</name>
        <dbReference type="ChEBI" id="CHEBI:49883"/>
        <note>4Fe-4S-S-AdoMet</note>
    </ligand>
</feature>
<dbReference type="EMBL" id="NAIA01000003">
    <property type="protein sequence ID" value="OWF66000.1"/>
    <property type="molecule type" value="Genomic_DNA"/>
</dbReference>
<evidence type="ECO:0000313" key="19">
    <source>
        <dbReference type="EMBL" id="OWF66000.1"/>
    </source>
</evidence>
<evidence type="ECO:0000256" key="7">
    <source>
        <dbReference type="ARBA" id="ARBA00022691"/>
    </source>
</evidence>
<keyword evidence="12 15" id="KW-0627">Porphyrin biosynthesis</keyword>
<dbReference type="InterPro" id="IPR006638">
    <property type="entry name" value="Elp3/MiaA/NifB-like_rSAM"/>
</dbReference>
<comment type="similarity">
    <text evidence="3 15">Belongs to the anaerobic coproporphyrinogen-III oxidase family.</text>
</comment>
<dbReference type="PIRSF" id="PIRSF000167">
    <property type="entry name" value="HemN"/>
    <property type="match status" value="1"/>
</dbReference>
<feature type="binding site" evidence="17">
    <location>
        <position position="73"/>
    </location>
    <ligand>
        <name>[4Fe-4S] cluster</name>
        <dbReference type="ChEBI" id="CHEBI:49883"/>
        <note>4Fe-4S-S-AdoMet</note>
    </ligand>
</feature>
<keyword evidence="6 15" id="KW-0963">Cytoplasm</keyword>
<dbReference type="Pfam" id="PF06969">
    <property type="entry name" value="HemN_C"/>
    <property type="match status" value="1"/>
</dbReference>
<dbReference type="Pfam" id="PF04055">
    <property type="entry name" value="Radical_SAM"/>
    <property type="match status" value="1"/>
</dbReference>
<dbReference type="UniPathway" id="UPA00251">
    <property type="reaction ID" value="UER00323"/>
</dbReference>
<organism evidence="19 20">
    <name type="scientific">Polynucleobacter hirudinilacicola</name>
    <dbReference type="NCBI Taxonomy" id="1743166"/>
    <lineage>
        <taxon>Bacteria</taxon>
        <taxon>Pseudomonadati</taxon>
        <taxon>Pseudomonadota</taxon>
        <taxon>Betaproteobacteria</taxon>
        <taxon>Burkholderiales</taxon>
        <taxon>Burkholderiaceae</taxon>
        <taxon>Polynucleobacter</taxon>
    </lineage>
</organism>
<protein>
    <recommendedName>
        <fullName evidence="15">Coproporphyrinogen-III oxidase</fullName>
        <ecNumber evidence="15">1.3.98.3</ecNumber>
    </recommendedName>
</protein>
<dbReference type="OrthoDB" id="9808022at2"/>
<evidence type="ECO:0000256" key="6">
    <source>
        <dbReference type="ARBA" id="ARBA00022490"/>
    </source>
</evidence>
<sequence>MNSSTNSCPPEEKEALFHPELLQKFDINGPRYTSYPSADRFHNEFSEADYLGALQRVAKVDEPLSLYFHLPFCPNICYYCGCNKIITKDHGRSAKYIKYLAKEMTMVYGAMGAQKKIPITQLHWGGGTPTFLSHEEMIELMQHTREYFELLAGGEYSIEIDPRRVTEKDIALLAELGFNRISLGVQDFNLAVQEAVHRIQTIEETQAVMDWSRKYGFKSRSVDLIYGLPKQTPETFKETVDLVLAMSPDRLSVYNYAHLPHIFKPQRRISEADLPPAADKLNILSNTIERLLEAGYVFIGMDHFAKPDDELAIAQKEGRLHRNFQGYSTQAECDLLAFGISSIGKVDDCYSQNVRTLDEYYESLDHGRLPVLRGMQLDQDDLLRRELIGELMCQFSLNTQTFAKDHQLDFSNYFKSEIEELKDLEEAGLLEWQGANMQVPIKGRLLARRVAMTFDRHLRESQAKGTYSKVL</sequence>
<dbReference type="GO" id="GO:0006782">
    <property type="term" value="P:protoporphyrinogen IX biosynthetic process"/>
    <property type="evidence" value="ECO:0007669"/>
    <property type="project" value="UniProtKB-UniPathway"/>
</dbReference>
<comment type="pathway">
    <text evidence="2 15">Porphyrin-containing compound metabolism; protoporphyrin-IX biosynthesis; protoporphyrinogen-IX from coproporphyrinogen-III (AdoMet route): step 1/1.</text>
</comment>
<evidence type="ECO:0000256" key="9">
    <source>
        <dbReference type="ARBA" id="ARBA00023002"/>
    </source>
</evidence>
<dbReference type="PANTHER" id="PTHR13932">
    <property type="entry name" value="COPROPORPHYRINIGEN III OXIDASE"/>
    <property type="match status" value="1"/>
</dbReference>
<dbReference type="FunFam" id="1.10.10.920:FF:000001">
    <property type="entry name" value="Coproporphyrinogen-III oxidase"/>
    <property type="match status" value="1"/>
</dbReference>
<dbReference type="PANTHER" id="PTHR13932:SF6">
    <property type="entry name" value="OXYGEN-INDEPENDENT COPROPORPHYRINOGEN III OXIDASE"/>
    <property type="match status" value="1"/>
</dbReference>
<dbReference type="Gene3D" id="1.10.10.920">
    <property type="match status" value="1"/>
</dbReference>
<feature type="binding site" evidence="16">
    <location>
        <begin position="79"/>
        <end position="81"/>
    </location>
    <ligand>
        <name>S-adenosyl-L-methionine</name>
        <dbReference type="ChEBI" id="CHEBI:59789"/>
        <label>2</label>
    </ligand>
</feature>
<gene>
    <name evidence="19" type="ORF">B6A14_09645</name>
</gene>
<evidence type="ECO:0000256" key="10">
    <source>
        <dbReference type="ARBA" id="ARBA00023004"/>
    </source>
</evidence>
<evidence type="ECO:0000256" key="2">
    <source>
        <dbReference type="ARBA" id="ARBA00004785"/>
    </source>
</evidence>
<keyword evidence="11 15" id="KW-0411">Iron-sulfur</keyword>
<dbReference type="InterPro" id="IPR007197">
    <property type="entry name" value="rSAM"/>
</dbReference>
<feature type="binding site" evidence="17">
    <location>
        <position position="80"/>
    </location>
    <ligand>
        <name>[4Fe-4S] cluster</name>
        <dbReference type="ChEBI" id="CHEBI:49883"/>
        <note>4Fe-4S-S-AdoMet</note>
    </ligand>
</feature>
<dbReference type="SFLD" id="SFLDS00029">
    <property type="entry name" value="Radical_SAM"/>
    <property type="match status" value="1"/>
</dbReference>
<dbReference type="Proteomes" id="UP000196880">
    <property type="component" value="Unassembled WGS sequence"/>
</dbReference>
<dbReference type="SMART" id="SM00729">
    <property type="entry name" value="Elp3"/>
    <property type="match status" value="1"/>
</dbReference>
<dbReference type="GO" id="GO:0005737">
    <property type="term" value="C:cytoplasm"/>
    <property type="evidence" value="ECO:0007669"/>
    <property type="project" value="UniProtKB-SubCell"/>
</dbReference>